<comment type="caution">
    <text evidence="1">The sequence shown here is derived from an EMBL/GenBank/DDBJ whole genome shotgun (WGS) entry which is preliminary data.</text>
</comment>
<dbReference type="AlphaFoldDB" id="A0A316HM75"/>
<sequence>MSGIGKKVARAVEAVVLGSEERKQQELQAEIRKAQQEANQKKS</sequence>
<proteinExistence type="predicted"/>
<evidence type="ECO:0000313" key="1">
    <source>
        <dbReference type="EMBL" id="PWK81653.1"/>
    </source>
</evidence>
<name>A0A316HM75_9PSEU</name>
<reference evidence="1 2" key="1">
    <citation type="submission" date="2018-05" db="EMBL/GenBank/DDBJ databases">
        <title>Genomic Encyclopedia of Type Strains, Phase IV (KMG-IV): sequencing the most valuable type-strain genomes for metagenomic binning, comparative biology and taxonomic classification.</title>
        <authorList>
            <person name="Goeker M."/>
        </authorList>
    </citation>
    <scope>NUCLEOTIDE SEQUENCE [LARGE SCALE GENOMIC DNA]</scope>
    <source>
        <strain evidence="1 2">DSM 45480</strain>
    </source>
</reference>
<gene>
    <name evidence="1" type="ORF">C8D88_11664</name>
</gene>
<dbReference type="RefSeq" id="WP_267900108.1">
    <property type="nucleotide sequence ID" value="NZ_QGHB01000016.1"/>
</dbReference>
<evidence type="ECO:0000313" key="2">
    <source>
        <dbReference type="Proteomes" id="UP000246005"/>
    </source>
</evidence>
<dbReference type="Proteomes" id="UP000246005">
    <property type="component" value="Unassembled WGS sequence"/>
</dbReference>
<dbReference type="EMBL" id="QGHB01000016">
    <property type="protein sequence ID" value="PWK81653.1"/>
    <property type="molecule type" value="Genomic_DNA"/>
</dbReference>
<accession>A0A316HM75</accession>
<organism evidence="1 2">
    <name type="scientific">Lentzea atacamensis</name>
    <dbReference type="NCBI Taxonomy" id="531938"/>
    <lineage>
        <taxon>Bacteria</taxon>
        <taxon>Bacillati</taxon>
        <taxon>Actinomycetota</taxon>
        <taxon>Actinomycetes</taxon>
        <taxon>Pseudonocardiales</taxon>
        <taxon>Pseudonocardiaceae</taxon>
        <taxon>Lentzea</taxon>
    </lineage>
</organism>
<protein>
    <submittedName>
        <fullName evidence="1">Uncharacterized protein</fullName>
    </submittedName>
</protein>